<dbReference type="AlphaFoldDB" id="A0A933SIW0"/>
<evidence type="ECO:0000313" key="5">
    <source>
        <dbReference type="Proteomes" id="UP000696931"/>
    </source>
</evidence>
<protein>
    <submittedName>
        <fullName evidence="4">CDP-alcohol phosphatidyltransferase family protein</fullName>
    </submittedName>
</protein>
<feature type="transmembrane region" description="Helical" evidence="3">
    <location>
        <begin position="183"/>
        <end position="210"/>
    </location>
</feature>
<comment type="similarity">
    <text evidence="2">Belongs to the CDP-alcohol phosphatidyltransferase class-I family.</text>
</comment>
<feature type="transmembrane region" description="Helical" evidence="3">
    <location>
        <begin position="40"/>
        <end position="57"/>
    </location>
</feature>
<feature type="transmembrane region" description="Helical" evidence="3">
    <location>
        <begin position="101"/>
        <end position="119"/>
    </location>
</feature>
<dbReference type="InterPro" id="IPR048254">
    <property type="entry name" value="CDP_ALCOHOL_P_TRANSF_CS"/>
</dbReference>
<accession>A0A933SIW0</accession>
<sequence length="232" mass="24883">MSKDKGSGRGYKDVLKDGAHAALDPLVSGIAAVGLRPNHLTVLGLLFSLAAGLAFAMGRFRTGAVITCLSGLCDILDGQLARKTNTITRFGAFFDSALDRIADAALLLGFSWFYMSNLVDMAVNPQRVLINLQRGLEPLTWAVIAMLAMLAAVGSLLVSYTRARAEGLGIDCKVGWFERPERIVLVIIMGFAGLGPVIPAGLLILVALSFTTAFQRMAHVYGRTRQQDPDSE</sequence>
<proteinExistence type="inferred from homology"/>
<dbReference type="Proteomes" id="UP000696931">
    <property type="component" value="Unassembled WGS sequence"/>
</dbReference>
<dbReference type="InterPro" id="IPR043130">
    <property type="entry name" value="CDP-OH_PTrfase_TM_dom"/>
</dbReference>
<dbReference type="EMBL" id="JACRIW010000103">
    <property type="protein sequence ID" value="MBI5170709.1"/>
    <property type="molecule type" value="Genomic_DNA"/>
</dbReference>
<dbReference type="GO" id="GO:0016020">
    <property type="term" value="C:membrane"/>
    <property type="evidence" value="ECO:0007669"/>
    <property type="project" value="InterPro"/>
</dbReference>
<feature type="transmembrane region" description="Helical" evidence="3">
    <location>
        <begin position="139"/>
        <end position="162"/>
    </location>
</feature>
<keyword evidence="1 2" id="KW-0808">Transferase</keyword>
<keyword evidence="3" id="KW-0812">Transmembrane</keyword>
<evidence type="ECO:0000313" key="4">
    <source>
        <dbReference type="EMBL" id="MBI5170709.1"/>
    </source>
</evidence>
<evidence type="ECO:0000256" key="3">
    <source>
        <dbReference type="SAM" id="Phobius"/>
    </source>
</evidence>
<dbReference type="InterPro" id="IPR000462">
    <property type="entry name" value="CDP-OH_P_trans"/>
</dbReference>
<keyword evidence="3" id="KW-1133">Transmembrane helix</keyword>
<organism evidence="4 5">
    <name type="scientific">Eiseniibacteriota bacterium</name>
    <dbReference type="NCBI Taxonomy" id="2212470"/>
    <lineage>
        <taxon>Bacteria</taxon>
        <taxon>Candidatus Eiseniibacteriota</taxon>
    </lineage>
</organism>
<dbReference type="PROSITE" id="PS00379">
    <property type="entry name" value="CDP_ALCOHOL_P_TRANSF"/>
    <property type="match status" value="1"/>
</dbReference>
<evidence type="ECO:0000256" key="1">
    <source>
        <dbReference type="ARBA" id="ARBA00022679"/>
    </source>
</evidence>
<dbReference type="Pfam" id="PF01066">
    <property type="entry name" value="CDP-OH_P_transf"/>
    <property type="match status" value="1"/>
</dbReference>
<comment type="caution">
    <text evidence="4">The sequence shown here is derived from an EMBL/GenBank/DDBJ whole genome shotgun (WGS) entry which is preliminary data.</text>
</comment>
<gene>
    <name evidence="4" type="ORF">HZA61_14565</name>
</gene>
<evidence type="ECO:0000256" key="2">
    <source>
        <dbReference type="RuleBase" id="RU003750"/>
    </source>
</evidence>
<dbReference type="GO" id="GO:0016780">
    <property type="term" value="F:phosphotransferase activity, for other substituted phosphate groups"/>
    <property type="evidence" value="ECO:0007669"/>
    <property type="project" value="InterPro"/>
</dbReference>
<dbReference type="GO" id="GO:0008654">
    <property type="term" value="P:phospholipid biosynthetic process"/>
    <property type="evidence" value="ECO:0007669"/>
    <property type="project" value="InterPro"/>
</dbReference>
<reference evidence="4" key="1">
    <citation type="submission" date="2020-07" db="EMBL/GenBank/DDBJ databases">
        <title>Huge and variable diversity of episymbiotic CPR bacteria and DPANN archaea in groundwater ecosystems.</title>
        <authorList>
            <person name="He C.Y."/>
            <person name="Keren R."/>
            <person name="Whittaker M."/>
            <person name="Farag I.F."/>
            <person name="Doudna J."/>
            <person name="Cate J.H.D."/>
            <person name="Banfield J.F."/>
        </authorList>
    </citation>
    <scope>NUCLEOTIDE SEQUENCE</scope>
    <source>
        <strain evidence="4">NC_groundwater_1813_Pr3_B-0.1um_71_17</strain>
    </source>
</reference>
<name>A0A933SIW0_UNCEI</name>
<dbReference type="Gene3D" id="1.20.120.1760">
    <property type="match status" value="1"/>
</dbReference>
<keyword evidence="3" id="KW-0472">Membrane</keyword>